<organism evidence="2 3">
    <name type="scientific">Ranatra chinensis</name>
    <dbReference type="NCBI Taxonomy" id="642074"/>
    <lineage>
        <taxon>Eukaryota</taxon>
        <taxon>Metazoa</taxon>
        <taxon>Ecdysozoa</taxon>
        <taxon>Arthropoda</taxon>
        <taxon>Hexapoda</taxon>
        <taxon>Insecta</taxon>
        <taxon>Pterygota</taxon>
        <taxon>Neoptera</taxon>
        <taxon>Paraneoptera</taxon>
        <taxon>Hemiptera</taxon>
        <taxon>Heteroptera</taxon>
        <taxon>Panheteroptera</taxon>
        <taxon>Nepomorpha</taxon>
        <taxon>Nepidae</taxon>
        <taxon>Ranatrinae</taxon>
        <taxon>Ranatra</taxon>
    </lineage>
</organism>
<proteinExistence type="predicted"/>
<accession>A0ABD0Z575</accession>
<keyword evidence="1" id="KW-0175">Coiled coil</keyword>
<dbReference type="Proteomes" id="UP001558652">
    <property type="component" value="Unassembled WGS sequence"/>
</dbReference>
<dbReference type="SUPFAM" id="SSF47473">
    <property type="entry name" value="EF-hand"/>
    <property type="match status" value="1"/>
</dbReference>
<reference evidence="2 3" key="1">
    <citation type="submission" date="2024-07" db="EMBL/GenBank/DDBJ databases">
        <title>Chromosome-level genome assembly of the water stick insect Ranatra chinensis (Heteroptera: Nepidae).</title>
        <authorList>
            <person name="Liu X."/>
        </authorList>
    </citation>
    <scope>NUCLEOTIDE SEQUENCE [LARGE SCALE GENOMIC DNA]</scope>
    <source>
        <strain evidence="2">Cailab_2021Rc</strain>
        <tissue evidence="2">Muscle</tissue>
    </source>
</reference>
<evidence type="ECO:0000313" key="2">
    <source>
        <dbReference type="EMBL" id="KAL1139677.1"/>
    </source>
</evidence>
<dbReference type="AlphaFoldDB" id="A0ABD0Z575"/>
<feature type="coiled-coil region" evidence="1">
    <location>
        <begin position="170"/>
        <end position="204"/>
    </location>
</feature>
<dbReference type="EMBL" id="JBFDAA010000002">
    <property type="protein sequence ID" value="KAL1139677.1"/>
    <property type="molecule type" value="Genomic_DNA"/>
</dbReference>
<gene>
    <name evidence="2" type="ORF">AAG570_006655</name>
</gene>
<dbReference type="InterPro" id="IPR011992">
    <property type="entry name" value="EF-hand-dom_pair"/>
</dbReference>
<comment type="caution">
    <text evidence="2">The sequence shown here is derived from an EMBL/GenBank/DDBJ whole genome shotgun (WGS) entry which is preliminary data.</text>
</comment>
<evidence type="ECO:0008006" key="4">
    <source>
        <dbReference type="Google" id="ProtNLM"/>
    </source>
</evidence>
<protein>
    <recommendedName>
        <fullName evidence="4">EF-hand domain-containing protein</fullName>
    </recommendedName>
</protein>
<keyword evidence="3" id="KW-1185">Reference proteome</keyword>
<evidence type="ECO:0000256" key="1">
    <source>
        <dbReference type="SAM" id="Coils"/>
    </source>
</evidence>
<name>A0ABD0Z575_9HEMI</name>
<sequence>MGITPLRRIIAESNFSSAYVVCSGFENIPIEEELEYFQKLFEPKDLEDWPRQREEEMRADAAEQARLANERRIAEEIQSRMTLGDVLKEIRTKTEQREICLKPTAARLDRKKNGHLTEDDMREVFIEHCIFPTERQYRILWNAYKDETGFVYKTFFEDLKNVDYKSPEVIAAAKMKAEKEKQQIEQERQLLDEQETNIVEILGKIKRKFLPDTKFSGDCVFKIFTKFAVGQIVGGFGVGTIQSGPDDNAFLLVGGPNEDGAGIHSGGIEGYVTRKNVFDEEESEDGG</sequence>
<evidence type="ECO:0000313" key="3">
    <source>
        <dbReference type="Proteomes" id="UP001558652"/>
    </source>
</evidence>